<organism evidence="2 3">
    <name type="scientific">Neoaquamicrobium sediminum</name>
    <dbReference type="NCBI Taxonomy" id="1849104"/>
    <lineage>
        <taxon>Bacteria</taxon>
        <taxon>Pseudomonadati</taxon>
        <taxon>Pseudomonadota</taxon>
        <taxon>Alphaproteobacteria</taxon>
        <taxon>Hyphomicrobiales</taxon>
        <taxon>Phyllobacteriaceae</taxon>
        <taxon>Neoaquamicrobium</taxon>
    </lineage>
</organism>
<name>A0ABV3WZ24_9HYPH</name>
<evidence type="ECO:0000256" key="1">
    <source>
        <dbReference type="SAM" id="MobiDB-lite"/>
    </source>
</evidence>
<dbReference type="InterPro" id="IPR025227">
    <property type="entry name" value="DUF4169"/>
</dbReference>
<dbReference type="Pfam" id="PF13770">
    <property type="entry name" value="DUF4169"/>
    <property type="match status" value="1"/>
</dbReference>
<keyword evidence="3" id="KW-1185">Reference proteome</keyword>
<accession>A0ABV3WZ24</accession>
<proteinExistence type="predicted"/>
<dbReference type="RefSeq" id="WP_173192133.1">
    <property type="nucleotide sequence ID" value="NZ_JABETK010000002.1"/>
</dbReference>
<sequence length="65" mass="7653">MAEIVSLRMARKQKARREKERAAEENRIRHGRTKAERQANEAIGQREEAAHEAHRREPPRPDGER</sequence>
<dbReference type="Proteomes" id="UP001559025">
    <property type="component" value="Unassembled WGS sequence"/>
</dbReference>
<comment type="caution">
    <text evidence="2">The sequence shown here is derived from an EMBL/GenBank/DDBJ whole genome shotgun (WGS) entry which is preliminary data.</text>
</comment>
<gene>
    <name evidence="2" type="ORF">V1479_19585</name>
</gene>
<reference evidence="2 3" key="1">
    <citation type="submission" date="2024-01" db="EMBL/GenBank/DDBJ databases">
        <title>New evidence supports the origin of RcGTA from prophage.</title>
        <authorList>
            <person name="Xu Y."/>
            <person name="Liu B."/>
            <person name="Chen F."/>
        </authorList>
    </citation>
    <scope>NUCLEOTIDE SEQUENCE [LARGE SCALE GENOMIC DNA]</scope>
    <source>
        <strain evidence="2 3">CBW1107-2</strain>
    </source>
</reference>
<protein>
    <submittedName>
        <fullName evidence="2">DUF4169 family protein</fullName>
    </submittedName>
</protein>
<dbReference type="EMBL" id="JAZHFV010000006">
    <property type="protein sequence ID" value="MEX4009521.1"/>
    <property type="molecule type" value="Genomic_DNA"/>
</dbReference>
<evidence type="ECO:0000313" key="2">
    <source>
        <dbReference type="EMBL" id="MEX4009521.1"/>
    </source>
</evidence>
<feature type="compositionally biased region" description="Basic and acidic residues" evidence="1">
    <location>
        <begin position="17"/>
        <end position="65"/>
    </location>
</feature>
<feature type="region of interest" description="Disordered" evidence="1">
    <location>
        <begin position="1"/>
        <end position="65"/>
    </location>
</feature>
<evidence type="ECO:0000313" key="3">
    <source>
        <dbReference type="Proteomes" id="UP001559025"/>
    </source>
</evidence>